<dbReference type="Pfam" id="PF22261">
    <property type="entry name" value="GPR128_GAIN_subdom_B"/>
    <property type="match status" value="1"/>
</dbReference>
<comment type="subcellular location">
    <subcellularLocation>
        <location evidence="1">Membrane</location>
        <topology evidence="1">Multi-pass membrane protein</topology>
    </subcellularLocation>
</comment>
<feature type="transmembrane region" description="Helical" evidence="7">
    <location>
        <begin position="876"/>
        <end position="900"/>
    </location>
</feature>
<dbReference type="InterPro" id="IPR017981">
    <property type="entry name" value="GPCR_2-like_7TM"/>
</dbReference>
<keyword evidence="2 7" id="KW-0812">Transmembrane</keyword>
<evidence type="ECO:0000313" key="11">
    <source>
        <dbReference type="Ensembl" id="ENSAOCP00000012387.2"/>
    </source>
</evidence>
<name>A0A3Q1BDL6_AMPOC</name>
<evidence type="ECO:0000256" key="6">
    <source>
        <dbReference type="SAM" id="MobiDB-lite"/>
    </source>
</evidence>
<organism evidence="11 12">
    <name type="scientific">Amphiprion ocellaris</name>
    <name type="common">Clown anemonefish</name>
    <dbReference type="NCBI Taxonomy" id="80972"/>
    <lineage>
        <taxon>Eukaryota</taxon>
        <taxon>Metazoa</taxon>
        <taxon>Chordata</taxon>
        <taxon>Craniata</taxon>
        <taxon>Vertebrata</taxon>
        <taxon>Euteleostomi</taxon>
        <taxon>Actinopterygii</taxon>
        <taxon>Neopterygii</taxon>
        <taxon>Teleostei</taxon>
        <taxon>Neoteleostei</taxon>
        <taxon>Acanthomorphata</taxon>
        <taxon>Ovalentaria</taxon>
        <taxon>Pomacentridae</taxon>
        <taxon>Amphiprion</taxon>
    </lineage>
</organism>
<feature type="compositionally biased region" description="Low complexity" evidence="6">
    <location>
        <begin position="216"/>
        <end position="228"/>
    </location>
</feature>
<dbReference type="GeneTree" id="ENSGT00940000159169"/>
<feature type="compositionally biased region" description="Pro residues" evidence="6">
    <location>
        <begin position="200"/>
        <end position="215"/>
    </location>
</feature>
<feature type="compositionally biased region" description="Pro residues" evidence="6">
    <location>
        <begin position="144"/>
        <end position="160"/>
    </location>
</feature>
<evidence type="ECO:0000259" key="10">
    <source>
        <dbReference type="PROSITE" id="PS50261"/>
    </source>
</evidence>
<feature type="transmembrane region" description="Helical" evidence="7">
    <location>
        <begin position="976"/>
        <end position="997"/>
    </location>
</feature>
<reference evidence="11" key="2">
    <citation type="submission" date="2025-08" db="UniProtKB">
        <authorList>
            <consortium name="Ensembl"/>
        </authorList>
    </citation>
    <scope>IDENTIFICATION</scope>
</reference>
<feature type="compositionally biased region" description="Low complexity" evidence="6">
    <location>
        <begin position="129"/>
        <end position="143"/>
    </location>
</feature>
<feature type="compositionally biased region" description="Pro residues" evidence="6">
    <location>
        <begin position="167"/>
        <end position="193"/>
    </location>
</feature>
<dbReference type="GeneID" id="111570534"/>
<dbReference type="AlphaFoldDB" id="A0A3Q1BDL6"/>
<dbReference type="InterPro" id="IPR053985">
    <property type="entry name" value="GPR128_GAIN_subdom_A"/>
</dbReference>
<dbReference type="KEGG" id="aoce:111570534"/>
<feature type="compositionally biased region" description="Pro residues" evidence="6">
    <location>
        <begin position="100"/>
        <end position="116"/>
    </location>
</feature>
<dbReference type="SMART" id="SM00303">
    <property type="entry name" value="GPS"/>
    <property type="match status" value="1"/>
</dbReference>
<feature type="compositionally biased region" description="Low complexity" evidence="6">
    <location>
        <begin position="295"/>
        <end position="316"/>
    </location>
</feature>
<evidence type="ECO:0000259" key="9">
    <source>
        <dbReference type="PROSITE" id="PS50221"/>
    </source>
</evidence>
<evidence type="ECO:0000256" key="5">
    <source>
        <dbReference type="ARBA" id="ARBA00023157"/>
    </source>
</evidence>
<dbReference type="Pfam" id="PF22259">
    <property type="entry name" value="GPR128_GAIN_subdomA"/>
    <property type="match status" value="1"/>
</dbReference>
<feature type="compositionally biased region" description="Pro residues" evidence="6">
    <location>
        <begin position="74"/>
        <end position="92"/>
    </location>
</feature>
<feature type="compositionally biased region" description="Low complexity" evidence="6">
    <location>
        <begin position="268"/>
        <end position="285"/>
    </location>
</feature>
<feature type="compositionally biased region" description="Pro residues" evidence="6">
    <location>
        <begin position="229"/>
        <end position="243"/>
    </location>
</feature>
<feature type="domain" description="G-protein coupled receptors family 2 profile 2" evidence="10">
    <location>
        <begin position="741"/>
        <end position="1030"/>
    </location>
</feature>
<dbReference type="STRING" id="80972.ENSAOCP00000012387"/>
<dbReference type="PROSITE" id="PS50221">
    <property type="entry name" value="GAIN_B"/>
    <property type="match status" value="1"/>
</dbReference>
<evidence type="ECO:0000256" key="7">
    <source>
        <dbReference type="SAM" id="Phobius"/>
    </source>
</evidence>
<feature type="chain" id="PRO_5043926949" description="Adhesion G protein-coupled receptor G7" evidence="8">
    <location>
        <begin position="21"/>
        <end position="1080"/>
    </location>
</feature>
<keyword evidence="8" id="KW-0732">Signal</keyword>
<feature type="transmembrane region" description="Helical" evidence="7">
    <location>
        <begin position="841"/>
        <end position="864"/>
    </location>
</feature>
<dbReference type="InterPro" id="IPR000832">
    <property type="entry name" value="GPCR_2_secretin-like"/>
</dbReference>
<dbReference type="CTD" id="101882620"/>
<dbReference type="InterPro" id="IPR000203">
    <property type="entry name" value="GPS"/>
</dbReference>
<feature type="compositionally biased region" description="Low complexity" evidence="6">
    <location>
        <begin position="325"/>
        <end position="336"/>
    </location>
</feature>
<dbReference type="GO" id="GO:0004930">
    <property type="term" value="F:G protein-coupled receptor activity"/>
    <property type="evidence" value="ECO:0007669"/>
    <property type="project" value="InterPro"/>
</dbReference>
<dbReference type="OMA" id="QWELKYR"/>
<dbReference type="GO" id="GO:0016020">
    <property type="term" value="C:membrane"/>
    <property type="evidence" value="ECO:0007669"/>
    <property type="project" value="UniProtKB-SubCell"/>
</dbReference>
<evidence type="ECO:0000256" key="3">
    <source>
        <dbReference type="ARBA" id="ARBA00022989"/>
    </source>
</evidence>
<feature type="transmembrane region" description="Helical" evidence="7">
    <location>
        <begin position="932"/>
        <end position="955"/>
    </location>
</feature>
<dbReference type="RefSeq" id="XP_054864255.1">
    <property type="nucleotide sequence ID" value="XM_055008280.1"/>
</dbReference>
<dbReference type="Pfam" id="PF01825">
    <property type="entry name" value="GPS"/>
    <property type="match status" value="1"/>
</dbReference>
<dbReference type="InterPro" id="IPR046338">
    <property type="entry name" value="GAIN_dom_sf"/>
</dbReference>
<dbReference type="InterPro" id="IPR053066">
    <property type="entry name" value="ADGR_G7"/>
</dbReference>
<evidence type="ECO:0000256" key="8">
    <source>
        <dbReference type="SAM" id="SignalP"/>
    </source>
</evidence>
<dbReference type="PROSITE" id="PS50261">
    <property type="entry name" value="G_PROTEIN_RECEP_F2_4"/>
    <property type="match status" value="1"/>
</dbReference>
<reference evidence="11 12" key="1">
    <citation type="submission" date="2022-01" db="EMBL/GenBank/DDBJ databases">
        <title>A chromosome-scale genome assembly of the false clownfish, Amphiprion ocellaris.</title>
        <authorList>
            <person name="Ryu T."/>
        </authorList>
    </citation>
    <scope>NUCLEOTIDE SEQUENCE [LARGE SCALE GENOMIC DNA]</scope>
</reference>
<keyword evidence="3 7" id="KW-1133">Transmembrane helix</keyword>
<dbReference type="PANTHER" id="PTHR47767">
    <property type="entry name" value="ADHESION G PROTEIN-COUPLED RECEPTOR G7"/>
    <property type="match status" value="1"/>
</dbReference>
<dbReference type="PANTHER" id="PTHR47767:SF1">
    <property type="entry name" value="ADHESION G PROTEIN-COUPLED RECEPTOR G7"/>
    <property type="match status" value="1"/>
</dbReference>
<dbReference type="Gene3D" id="2.60.220.50">
    <property type="match status" value="1"/>
</dbReference>
<dbReference type="InterPro" id="IPR053986">
    <property type="entry name" value="GPR128_GAIN_subdom_B"/>
</dbReference>
<feature type="transmembrane region" description="Helical" evidence="7">
    <location>
        <begin position="782"/>
        <end position="802"/>
    </location>
</feature>
<dbReference type="InterPro" id="IPR053984">
    <property type="entry name" value="GPR128_N"/>
</dbReference>
<accession>A0A3Q1BDL6</accession>
<dbReference type="Gene3D" id="1.20.1070.10">
    <property type="entry name" value="Rhodopsin 7-helix transmembrane proteins"/>
    <property type="match status" value="1"/>
</dbReference>
<keyword evidence="4 7" id="KW-0472">Membrane</keyword>
<dbReference type="GO" id="GO:0007166">
    <property type="term" value="P:cell surface receptor signaling pathway"/>
    <property type="evidence" value="ECO:0007669"/>
    <property type="project" value="InterPro"/>
</dbReference>
<keyword evidence="12" id="KW-1185">Reference proteome</keyword>
<feature type="region of interest" description="Disordered" evidence="6">
    <location>
        <begin position="23"/>
        <end position="347"/>
    </location>
</feature>
<dbReference type="Ensembl" id="ENSAOCT00000020098.2">
    <property type="protein sequence ID" value="ENSAOCP00000012387.2"/>
    <property type="gene ID" value="ENSAOCG00000016823.2"/>
</dbReference>
<keyword evidence="5" id="KW-1015">Disulfide bond</keyword>
<reference evidence="11" key="3">
    <citation type="submission" date="2025-09" db="UniProtKB">
        <authorList>
            <consortium name="Ensembl"/>
        </authorList>
    </citation>
    <scope>IDENTIFICATION</scope>
</reference>
<evidence type="ECO:0008006" key="13">
    <source>
        <dbReference type="Google" id="ProtNLM"/>
    </source>
</evidence>
<feature type="signal peptide" evidence="8">
    <location>
        <begin position="1"/>
        <end position="20"/>
    </location>
</feature>
<feature type="compositionally biased region" description="Low complexity" evidence="6">
    <location>
        <begin position="52"/>
        <end position="73"/>
    </location>
</feature>
<protein>
    <recommendedName>
        <fullName evidence="13">Adhesion G protein-coupled receptor G7</fullName>
    </recommendedName>
</protein>
<evidence type="ECO:0000313" key="12">
    <source>
        <dbReference type="Proteomes" id="UP001501940"/>
    </source>
</evidence>
<evidence type="ECO:0000256" key="1">
    <source>
        <dbReference type="ARBA" id="ARBA00004141"/>
    </source>
</evidence>
<evidence type="ECO:0000256" key="4">
    <source>
        <dbReference type="ARBA" id="ARBA00023136"/>
    </source>
</evidence>
<feature type="domain" description="GAIN-B" evidence="9">
    <location>
        <begin position="579"/>
        <end position="735"/>
    </location>
</feature>
<sequence length="1080" mass="115671">MDVQFWFWFWLVFLLGTAISSESTTMTPEGTTEPLASGIPTQATTDPPTPNTLPTTTVNPGVVTAPNTTTPTPNTTPPTPPTPNTTPIPTTSPTPNTTPTTPPSSPTPNTTPPSSPTPNTTPTTPPNTTPTTHPSSPTPNTTPTTPPTPNTTPTTPPSSPTPNTTPTTPPTPNTTPTTPPTPNTTPTTPPSYPTPNTTPTTPPNPPTPTTTPPPTTITVNPGVVTAPNTTPPTPNTTPTPTTSPTPNTTPTTPPTPNTSPTTPPTPNTSPATTTPPSSPTPNTTPTTPPTPNTFPPTTTTVNPGVVTAPNTTSPTPNTTPPPTTTTPNTPTTCPQSPTTPPTSDPPTTTTTLLVCSNGGLVLDGVCICPDEWTGETCSVANFCSSQQLDGFQFPATPVGWFSYSEEVCLQGTSAAGKPEASTRCLSNNGSPSFDRPQVLQCDQTLSDIQQNLTSAADLEILATSTQILTSRPEELTSENVTAAARIANTLLLSPNATESVRVAAVATVSQLLNASVLDNAAEDNTTLSLTVTLDQLSVTLSLSQNTSQSQVVQPNLVVQSAQIPPADTQGVQFTSFTGTSGSFVADRIQLNTNTSDVTIENGFIADALIYVRFPAAAVSRRQSPSNVSLGFVLYQNDRFFQSRLYMRRRASVRVLSASVHGQDHNVTPQHVEMMFRPTLPNGSALYDFSCVFWSFSLQDWSTVGCSKGNASDGVLRCFCNHTTNFAALWSFRENYEYAAALGVISIIGLSFSILGLVVTIIFYIREKFWRKSSEKKLLNSELAVLCICCSLLAFIITFLSGVHNSSRPSDGEPAVNDQTNEVLQSDQHVEPDRGSCTAVAVLLHFFLLATFTWTSLYGTQLMLLVRSMRRSLPPYWTALSMTVGWGIPVVVMASTLAVTYRVDHPLGYRQEEFCWLAALDQNKQFSFGKPMFWGFILPVGLILIYNIVLLILTSLTTCRVDPNLTSTNQLSLTRRVLVSFSLAVMFGLSWTLGYLVLVTTGPAHLVISIIFCILTTTQGFQIFVLFTVRTPAFKAAIQHSVRSVSSISLPLTTKTYNLWKDEWKSSGTETYREMKESESL</sequence>
<evidence type="ECO:0000256" key="2">
    <source>
        <dbReference type="ARBA" id="ARBA00022692"/>
    </source>
</evidence>
<feature type="transmembrane region" description="Helical" evidence="7">
    <location>
        <begin position="1003"/>
        <end position="1028"/>
    </location>
</feature>
<dbReference type="InterPro" id="IPR057244">
    <property type="entry name" value="GAIN_B"/>
</dbReference>
<dbReference type="Proteomes" id="UP001501940">
    <property type="component" value="Chromosome 24"/>
</dbReference>
<proteinExistence type="predicted"/>
<feature type="compositionally biased region" description="Pro residues" evidence="6">
    <location>
        <begin position="251"/>
        <end position="267"/>
    </location>
</feature>
<feature type="transmembrane region" description="Helical" evidence="7">
    <location>
        <begin position="737"/>
        <end position="762"/>
    </location>
</feature>
<dbReference type="Pfam" id="PF22257">
    <property type="entry name" value="GPR128_N"/>
    <property type="match status" value="1"/>
</dbReference>
<dbReference type="Pfam" id="PF00002">
    <property type="entry name" value="7tm_2"/>
    <property type="match status" value="1"/>
</dbReference>